<accession>A0A382APA1</accession>
<dbReference type="EMBL" id="UINC01026109">
    <property type="protein sequence ID" value="SVB02962.1"/>
    <property type="molecule type" value="Genomic_DNA"/>
</dbReference>
<dbReference type="AlphaFoldDB" id="A0A382APA1"/>
<sequence>MKKIYLATALAVTCPSQTAIRQRATDKN</sequence>
<name>A0A382APA1_9ZZZZ</name>
<feature type="non-terminal residue" evidence="1">
    <location>
        <position position="28"/>
    </location>
</feature>
<gene>
    <name evidence="1" type="ORF">METZ01_LOCUS155816</name>
</gene>
<protein>
    <submittedName>
        <fullName evidence="1">Uncharacterized protein</fullName>
    </submittedName>
</protein>
<evidence type="ECO:0000313" key="1">
    <source>
        <dbReference type="EMBL" id="SVB02962.1"/>
    </source>
</evidence>
<reference evidence="1" key="1">
    <citation type="submission" date="2018-05" db="EMBL/GenBank/DDBJ databases">
        <authorList>
            <person name="Lanie J.A."/>
            <person name="Ng W.-L."/>
            <person name="Kazmierczak K.M."/>
            <person name="Andrzejewski T.M."/>
            <person name="Davidsen T.M."/>
            <person name="Wayne K.J."/>
            <person name="Tettelin H."/>
            <person name="Glass J.I."/>
            <person name="Rusch D."/>
            <person name="Podicherti R."/>
            <person name="Tsui H.-C.T."/>
            <person name="Winkler M.E."/>
        </authorList>
    </citation>
    <scope>NUCLEOTIDE SEQUENCE</scope>
</reference>
<proteinExistence type="predicted"/>
<organism evidence="1">
    <name type="scientific">marine metagenome</name>
    <dbReference type="NCBI Taxonomy" id="408172"/>
    <lineage>
        <taxon>unclassified sequences</taxon>
        <taxon>metagenomes</taxon>
        <taxon>ecological metagenomes</taxon>
    </lineage>
</organism>